<dbReference type="Proteomes" id="UP001180536">
    <property type="component" value="Unassembled WGS sequence"/>
</dbReference>
<evidence type="ECO:0000259" key="1">
    <source>
        <dbReference type="Pfam" id="PF01323"/>
    </source>
</evidence>
<gene>
    <name evidence="2" type="ORF">J2X16_004201</name>
</gene>
<dbReference type="InterPro" id="IPR001853">
    <property type="entry name" value="DSBA-like_thioredoxin_dom"/>
</dbReference>
<keyword evidence="3" id="KW-1185">Reference proteome</keyword>
<evidence type="ECO:0000313" key="3">
    <source>
        <dbReference type="Proteomes" id="UP001180536"/>
    </source>
</evidence>
<proteinExistence type="predicted"/>
<dbReference type="Gene3D" id="3.40.30.10">
    <property type="entry name" value="Glutaredoxin"/>
    <property type="match status" value="1"/>
</dbReference>
<evidence type="ECO:0000313" key="2">
    <source>
        <dbReference type="EMBL" id="MDR7298833.1"/>
    </source>
</evidence>
<organism evidence="2 3">
    <name type="scientific">Pelomonas aquatica</name>
    <dbReference type="NCBI Taxonomy" id="431058"/>
    <lineage>
        <taxon>Bacteria</taxon>
        <taxon>Pseudomonadati</taxon>
        <taxon>Pseudomonadota</taxon>
        <taxon>Betaproteobacteria</taxon>
        <taxon>Burkholderiales</taxon>
        <taxon>Sphaerotilaceae</taxon>
        <taxon>Roseateles</taxon>
    </lineage>
</organism>
<feature type="domain" description="DSBA-like thioredoxin" evidence="1">
    <location>
        <begin position="11"/>
        <end position="186"/>
    </location>
</feature>
<accession>A0ABU1ZDY6</accession>
<reference evidence="2 3" key="1">
    <citation type="submission" date="2023-07" db="EMBL/GenBank/DDBJ databases">
        <title>Sorghum-associated microbial communities from plants grown in Nebraska, USA.</title>
        <authorList>
            <person name="Schachtman D."/>
        </authorList>
    </citation>
    <scope>NUCLEOTIDE SEQUENCE [LARGE SCALE GENOMIC DNA]</scope>
    <source>
        <strain evidence="2 3">BE310</strain>
    </source>
</reference>
<protein>
    <recommendedName>
        <fullName evidence="1">DSBA-like thioredoxin domain-containing protein</fullName>
    </recommendedName>
</protein>
<dbReference type="EMBL" id="JAVDXQ010000006">
    <property type="protein sequence ID" value="MDR7298833.1"/>
    <property type="molecule type" value="Genomic_DNA"/>
</dbReference>
<dbReference type="PANTHER" id="PTHR13887">
    <property type="entry name" value="GLUTATHIONE S-TRANSFERASE KAPPA"/>
    <property type="match status" value="1"/>
</dbReference>
<comment type="caution">
    <text evidence="2">The sequence shown here is derived from an EMBL/GenBank/DDBJ whole genome shotgun (WGS) entry which is preliminary data.</text>
</comment>
<name>A0ABU1ZDY6_9BURK</name>
<dbReference type="SUPFAM" id="SSF52833">
    <property type="entry name" value="Thioredoxin-like"/>
    <property type="match status" value="1"/>
</dbReference>
<dbReference type="Pfam" id="PF01323">
    <property type="entry name" value="DSBA"/>
    <property type="match status" value="1"/>
</dbReference>
<dbReference type="RefSeq" id="WP_310348039.1">
    <property type="nucleotide sequence ID" value="NZ_JAVDXQ010000006.1"/>
</dbReference>
<dbReference type="InterPro" id="IPR036249">
    <property type="entry name" value="Thioredoxin-like_sf"/>
</dbReference>
<sequence>MTTPTLHYIHDPLCGWCYAIAPLIQAARGVLPLQLHGGGLMTGARRQPVTPQLRDYVMPHDRRIAALTGQPFGDAYFDGLLRDTGAVYDSEPPIAALLAAEQLGGRDADLLSRLQTAHYVEGRRIADAGVLADLAADIGLPRDAFAQALAAAGGAAVQAHMQASRALLQRLGGQGFPTLALEVGGEFRPIDANAFLGQPQRFADWLRGELPAPVAVQAAGAGPVCTPEGCAPLAN</sequence>
<dbReference type="PANTHER" id="PTHR13887:SF51">
    <property type="entry name" value="DSBA FAMILY PROTEIN"/>
    <property type="match status" value="1"/>
</dbReference>
<dbReference type="CDD" id="cd03025">
    <property type="entry name" value="DsbA_FrnE_like"/>
    <property type="match status" value="1"/>
</dbReference>